<dbReference type="PANTHER" id="PTHR10039:SF17">
    <property type="entry name" value="FUNGAL STAND N-TERMINAL GOODBYE DOMAIN-CONTAINING PROTEIN-RELATED"/>
    <property type="match status" value="1"/>
</dbReference>
<dbReference type="SMART" id="SM00320">
    <property type="entry name" value="WD40"/>
    <property type="match status" value="2"/>
</dbReference>
<feature type="repeat" description="WD" evidence="2">
    <location>
        <begin position="1540"/>
        <end position="1563"/>
    </location>
</feature>
<dbReference type="OrthoDB" id="674604at2759"/>
<keyword evidence="1" id="KW-0677">Repeat</keyword>
<dbReference type="InterPro" id="IPR002182">
    <property type="entry name" value="NB-ARC"/>
</dbReference>
<feature type="region of interest" description="Disordered" evidence="3">
    <location>
        <begin position="273"/>
        <end position="304"/>
    </location>
</feature>
<feature type="region of interest" description="Disordered" evidence="3">
    <location>
        <begin position="227"/>
        <end position="261"/>
    </location>
</feature>
<feature type="compositionally biased region" description="Polar residues" evidence="3">
    <location>
        <begin position="227"/>
        <end position="238"/>
    </location>
</feature>
<feature type="compositionally biased region" description="Polar residues" evidence="3">
    <location>
        <begin position="286"/>
        <end position="304"/>
    </location>
</feature>
<dbReference type="InterPro" id="IPR001680">
    <property type="entry name" value="WD40_rpt"/>
</dbReference>
<dbReference type="InterPro" id="IPR056884">
    <property type="entry name" value="NPHP3-like_N"/>
</dbReference>
<evidence type="ECO:0000256" key="1">
    <source>
        <dbReference type="ARBA" id="ARBA00022737"/>
    </source>
</evidence>
<dbReference type="Pfam" id="PF00931">
    <property type="entry name" value="NB-ARC"/>
    <property type="match status" value="1"/>
</dbReference>
<dbReference type="InterPro" id="IPR015943">
    <property type="entry name" value="WD40/YVTN_repeat-like_dom_sf"/>
</dbReference>
<dbReference type="PROSITE" id="PS00675">
    <property type="entry name" value="SIGMA54_INTERACT_1"/>
    <property type="match status" value="1"/>
</dbReference>
<dbReference type="EMBL" id="ML994715">
    <property type="protein sequence ID" value="KAF2176113.1"/>
    <property type="molecule type" value="Genomic_DNA"/>
</dbReference>
<feature type="compositionally biased region" description="Polar residues" evidence="3">
    <location>
        <begin position="250"/>
        <end position="261"/>
    </location>
</feature>
<dbReference type="InterPro" id="IPR025662">
    <property type="entry name" value="Sigma_54_int_dom_ATP-bd_1"/>
</dbReference>
<dbReference type="PROSITE" id="PS50082">
    <property type="entry name" value="WD_REPEATS_2"/>
    <property type="match status" value="2"/>
</dbReference>
<keyword evidence="2" id="KW-0853">WD repeat</keyword>
<keyword evidence="7" id="KW-1185">Reference proteome</keyword>
<feature type="domain" description="NB-ARC" evidence="4">
    <location>
        <begin position="697"/>
        <end position="828"/>
    </location>
</feature>
<gene>
    <name evidence="6" type="ORF">K469DRAFT_700434</name>
</gene>
<dbReference type="Pfam" id="PF00400">
    <property type="entry name" value="WD40"/>
    <property type="match status" value="2"/>
</dbReference>
<feature type="compositionally biased region" description="Low complexity" evidence="3">
    <location>
        <begin position="107"/>
        <end position="117"/>
    </location>
</feature>
<feature type="region of interest" description="Disordered" evidence="3">
    <location>
        <begin position="1719"/>
        <end position="1750"/>
    </location>
</feature>
<feature type="domain" description="Nephrocystin 3-like N-terminal" evidence="5">
    <location>
        <begin position="945"/>
        <end position="1104"/>
    </location>
</feature>
<feature type="region of interest" description="Disordered" evidence="3">
    <location>
        <begin position="99"/>
        <end position="131"/>
    </location>
</feature>
<feature type="compositionally biased region" description="Acidic residues" evidence="3">
    <location>
        <begin position="118"/>
        <end position="127"/>
    </location>
</feature>
<dbReference type="Proteomes" id="UP000800200">
    <property type="component" value="Unassembled WGS sequence"/>
</dbReference>
<name>A0A6A6DAP2_9PEZI</name>
<accession>A0A6A6DAP2</accession>
<reference evidence="6" key="1">
    <citation type="journal article" date="2020" name="Stud. Mycol.">
        <title>101 Dothideomycetes genomes: a test case for predicting lifestyles and emergence of pathogens.</title>
        <authorList>
            <person name="Haridas S."/>
            <person name="Albert R."/>
            <person name="Binder M."/>
            <person name="Bloem J."/>
            <person name="Labutti K."/>
            <person name="Salamov A."/>
            <person name="Andreopoulos B."/>
            <person name="Baker S."/>
            <person name="Barry K."/>
            <person name="Bills G."/>
            <person name="Bluhm B."/>
            <person name="Cannon C."/>
            <person name="Castanera R."/>
            <person name="Culley D."/>
            <person name="Daum C."/>
            <person name="Ezra D."/>
            <person name="Gonzalez J."/>
            <person name="Henrissat B."/>
            <person name="Kuo A."/>
            <person name="Liang C."/>
            <person name="Lipzen A."/>
            <person name="Lutzoni F."/>
            <person name="Magnuson J."/>
            <person name="Mondo S."/>
            <person name="Nolan M."/>
            <person name="Ohm R."/>
            <person name="Pangilinan J."/>
            <person name="Park H.-J."/>
            <person name="Ramirez L."/>
            <person name="Alfaro M."/>
            <person name="Sun H."/>
            <person name="Tritt A."/>
            <person name="Yoshinaga Y."/>
            <person name="Zwiers L.-H."/>
            <person name="Turgeon B."/>
            <person name="Goodwin S."/>
            <person name="Spatafora J."/>
            <person name="Crous P."/>
            <person name="Grigoriev I."/>
        </authorList>
    </citation>
    <scope>NUCLEOTIDE SEQUENCE</scope>
    <source>
        <strain evidence="6">CBS 207.26</strain>
    </source>
</reference>
<dbReference type="PANTHER" id="PTHR10039">
    <property type="entry name" value="AMELOGENIN"/>
    <property type="match status" value="1"/>
</dbReference>
<sequence>MDLSGGAIWKSAMECRQRFKECISDSSLGVEDWLVSSQADFNLWCFGTKATGDSGSSLDYRLRDRPNIRLMICNLLGGLEESLGQCLLTVHGDTIPEANASTDIIPDAGSSLSGSESSWDESDDQTDDSFSPGGGFAELYRNIRTILDQLARISLAIQKSGAKHRFKSADSQLNETHYELFRDHLALLIRVTSDPTSRSPDYENLSEVQKRLIHANIVRRNRIEQLTKPSPSARISQRQMEERREPITGVNDTIPTSPLPNQNVRQQATIPLEPNPASQAPPEVTPTRSVVTDQTTTRTASIPDSGLTTNIQAIVLKKTRSVATKATRIGASVEYPRCPHGKAGEGFRCPYCNSILPPPYRERASWTGHIAQDIMPYICIFEDCKIPNEMFITADELMAHVMKEHSHRYWVCQYGPHDGAEEEPAIFRSPDDWHFHMETRHTDIIPLDQITSFTMLSEKTMVPPMRCPLCSFESSRPTPKIDENILRHVHEFSLRSLPWETFASEENELESSAKSSARVKMIAQANVAVLNDEDKEGHETDGLENLEKEEPDNVAEILAEIMSLRNIIVQRAERENYSATFKQLCDLCFDEQARLSEARTSEYQLSKYITAIRKLRDFMKHFEADIDRYEKDLGYLTSDMISGITNNLFDEIKAARRTLSPRQPLVSIPIPRNPSFTGHQKILEDLDRMLPTHEYVNGSKVVLLQGEEGVGKTEIALEFAYRTAVGQYYGPVLWMKAGNQQGPAMMLKVIDSTKRTDDLVHQAYGAFDHLISQLSRSPHGRWLLVIDGLTKETAKDIRTSITQMKAVESTGCVLITTRDLDINAFPGDDGNSSRTQGVQKNPTELISIPAMDIDTAIELVRKLLFNDKDLTGEEISDVEQLARDCRYQPNAIKDAVSKIKSTGLSLADLAILRSLPIAVDAPFNSYTRQYDPTCLPDTRADLLKEIYNWADGQDERCIFWLSGLAGTGKSTVARTVAREYYEQKRLGASFFFSRGGGDVSHTGRFITSIAVQLANNVPGLHQYICDAITERSDIASQSLRDQWHQLVLRPLSKLDGDGYRSSYVLVVDALDECDDDNNIRIVIQLLAEARSLEMVRLRVFLTSRPEIPIRYGFREISDAAHQDFILHNISPSIVDHDISIFLEYNLRLIGQEDSLDAGWPGAEAIRTLVQSASGLFIWAATACRFIREGLFADERLRTLLNGDASAAAPEEHLNGIYITVLQNSIRPGYMEQEKQRLYSMLRDILGSIVALFSPLSVECLSRLLRITKQRVDRMLKDLHAVLDISMDQSQPLRLHHPSFRDFLLDKRRCSDSNFWVNEKQAHRTLAASCIRLMSTLLKQDIRGVDAPGVLITSIDSSQVQQCLPPELQYACLYWIQHLQKSGAQLCDNDQVHQFLQAHLLHWLEALSWMQKVSEGIHAIASLESIALTSDCPDLYVFIHDMKRFALYVRPAIEQAPLQVYYSALVFAPTMSIVKKQFKDQVPRWIQRLPVVEKDWNALLQTLEGHSSSVRAVAFSPDGKVLASASDDKTVKLWDAGTGAVRAVAFSPDGKVLASASRDETVKLSGAADARGPFEFGQGRGLLAGWQGAGVGIARRDGQAVGRRHGRGAADARGPFELGQCRGLLAGRQGAGVGIGRRDGQAVGRRHGSGAADARGPFGFGQCRGLLAGRQGAGVGIARRDGQAVGRRHGSGAADARGPFGLGQCRGLLAGRQGAGVGIGRRDGQAVGRRHGRGAADLRGWHRRSNPLVLQ</sequence>
<evidence type="ECO:0000313" key="7">
    <source>
        <dbReference type="Proteomes" id="UP000800200"/>
    </source>
</evidence>
<proteinExistence type="predicted"/>
<evidence type="ECO:0000259" key="4">
    <source>
        <dbReference type="Pfam" id="PF00931"/>
    </source>
</evidence>
<dbReference type="InterPro" id="IPR036322">
    <property type="entry name" value="WD40_repeat_dom_sf"/>
</dbReference>
<dbReference type="Pfam" id="PF24883">
    <property type="entry name" value="NPHP3_N"/>
    <property type="match status" value="1"/>
</dbReference>
<evidence type="ECO:0000256" key="3">
    <source>
        <dbReference type="SAM" id="MobiDB-lite"/>
    </source>
</evidence>
<dbReference type="SUPFAM" id="SSF52540">
    <property type="entry name" value="P-loop containing nucleoside triphosphate hydrolases"/>
    <property type="match status" value="2"/>
</dbReference>
<evidence type="ECO:0000313" key="6">
    <source>
        <dbReference type="EMBL" id="KAF2176113.1"/>
    </source>
</evidence>
<dbReference type="GO" id="GO:0043531">
    <property type="term" value="F:ADP binding"/>
    <property type="evidence" value="ECO:0007669"/>
    <property type="project" value="InterPro"/>
</dbReference>
<feature type="repeat" description="WD" evidence="2">
    <location>
        <begin position="1502"/>
        <end position="1543"/>
    </location>
</feature>
<evidence type="ECO:0000259" key="5">
    <source>
        <dbReference type="Pfam" id="PF24883"/>
    </source>
</evidence>
<dbReference type="InterPro" id="IPR027417">
    <property type="entry name" value="P-loop_NTPase"/>
</dbReference>
<protein>
    <submittedName>
        <fullName evidence="6">Uncharacterized protein</fullName>
    </submittedName>
</protein>
<dbReference type="Gene3D" id="3.40.50.300">
    <property type="entry name" value="P-loop containing nucleotide triphosphate hydrolases"/>
    <property type="match status" value="2"/>
</dbReference>
<dbReference type="PROSITE" id="PS50294">
    <property type="entry name" value="WD_REPEATS_REGION"/>
    <property type="match status" value="1"/>
</dbReference>
<dbReference type="SUPFAM" id="SSF50978">
    <property type="entry name" value="WD40 repeat-like"/>
    <property type="match status" value="1"/>
</dbReference>
<dbReference type="Gene3D" id="2.130.10.10">
    <property type="entry name" value="YVTN repeat-like/Quinoprotein amine dehydrogenase"/>
    <property type="match status" value="1"/>
</dbReference>
<evidence type="ECO:0000256" key="2">
    <source>
        <dbReference type="PROSITE-ProRule" id="PRU00221"/>
    </source>
</evidence>
<organism evidence="6 7">
    <name type="scientific">Zopfia rhizophila CBS 207.26</name>
    <dbReference type="NCBI Taxonomy" id="1314779"/>
    <lineage>
        <taxon>Eukaryota</taxon>
        <taxon>Fungi</taxon>
        <taxon>Dikarya</taxon>
        <taxon>Ascomycota</taxon>
        <taxon>Pezizomycotina</taxon>
        <taxon>Dothideomycetes</taxon>
        <taxon>Dothideomycetes incertae sedis</taxon>
        <taxon>Zopfiaceae</taxon>
        <taxon>Zopfia</taxon>
    </lineage>
</organism>